<keyword evidence="2" id="KW-1185">Reference proteome</keyword>
<dbReference type="AlphaFoldDB" id="A0A9N8KTS0"/>
<reference evidence="1" key="1">
    <citation type="submission" date="2021-12" db="EMBL/GenBank/DDBJ databases">
        <authorList>
            <person name="King R."/>
        </authorList>
    </citation>
    <scope>NUCLEOTIDE SEQUENCE</scope>
</reference>
<evidence type="ECO:0000313" key="1">
    <source>
        <dbReference type="EMBL" id="CAD0194968.1"/>
    </source>
</evidence>
<gene>
    <name evidence="1" type="ORF">CINC_LOCUS5818</name>
</gene>
<organism evidence="1 2">
    <name type="scientific">Chrysodeixis includens</name>
    <name type="common">Soybean looper</name>
    <name type="synonym">Pseudoplusia includens</name>
    <dbReference type="NCBI Taxonomy" id="689277"/>
    <lineage>
        <taxon>Eukaryota</taxon>
        <taxon>Metazoa</taxon>
        <taxon>Ecdysozoa</taxon>
        <taxon>Arthropoda</taxon>
        <taxon>Hexapoda</taxon>
        <taxon>Insecta</taxon>
        <taxon>Pterygota</taxon>
        <taxon>Neoptera</taxon>
        <taxon>Endopterygota</taxon>
        <taxon>Lepidoptera</taxon>
        <taxon>Glossata</taxon>
        <taxon>Ditrysia</taxon>
        <taxon>Noctuoidea</taxon>
        <taxon>Noctuidae</taxon>
        <taxon>Plusiinae</taxon>
        <taxon>Chrysodeixis</taxon>
    </lineage>
</organism>
<protein>
    <submittedName>
        <fullName evidence="1">Uncharacterized protein</fullName>
    </submittedName>
</protein>
<proteinExistence type="predicted"/>
<evidence type="ECO:0000313" key="2">
    <source>
        <dbReference type="Proteomes" id="UP001154114"/>
    </source>
</evidence>
<dbReference type="Proteomes" id="UP001154114">
    <property type="component" value="Chromosome 2"/>
</dbReference>
<accession>A0A9N8KTS0</accession>
<name>A0A9N8KTS0_CHRIL</name>
<dbReference type="EMBL" id="LR824005">
    <property type="protein sequence ID" value="CAD0194968.1"/>
    <property type="molecule type" value="Genomic_DNA"/>
</dbReference>
<sequence length="86" mass="9557">MYVEENCIAWLPEVFSKGWRKRKRQVVLNIVCGDGRAPSGKAPARCGGETKLARVHNERVNKNDAAQMEYAGDAIVDTQKKGNHST</sequence>